<dbReference type="PROSITE" id="PS01180">
    <property type="entry name" value="CUB"/>
    <property type="match status" value="1"/>
</dbReference>
<dbReference type="GO" id="GO:0004672">
    <property type="term" value="F:protein kinase activity"/>
    <property type="evidence" value="ECO:0007669"/>
    <property type="project" value="InterPro"/>
</dbReference>
<feature type="compositionally biased region" description="Basic and acidic residues" evidence="3">
    <location>
        <begin position="1205"/>
        <end position="1217"/>
    </location>
</feature>
<feature type="region of interest" description="Disordered" evidence="3">
    <location>
        <begin position="229"/>
        <end position="269"/>
    </location>
</feature>
<dbReference type="SUPFAM" id="SSF100895">
    <property type="entry name" value="Kazal-type serine protease inhibitors"/>
    <property type="match status" value="5"/>
</dbReference>
<keyword evidence="4" id="KW-0472">Membrane</keyword>
<dbReference type="InterPro" id="IPR016187">
    <property type="entry name" value="CTDL_fold"/>
</dbReference>
<comment type="caution">
    <text evidence="2">Lacks conserved residue(s) required for the propagation of feature annotation.</text>
</comment>
<dbReference type="CDD" id="cd00037">
    <property type="entry name" value="CLECT"/>
    <property type="match status" value="1"/>
</dbReference>
<feature type="region of interest" description="Disordered" evidence="3">
    <location>
        <begin position="1288"/>
        <end position="1427"/>
    </location>
</feature>
<dbReference type="Pfam" id="PF07648">
    <property type="entry name" value="Kazal_2"/>
    <property type="match status" value="5"/>
</dbReference>
<feature type="compositionally biased region" description="Polar residues" evidence="3">
    <location>
        <begin position="255"/>
        <end position="264"/>
    </location>
</feature>
<dbReference type="Pfam" id="PF00069">
    <property type="entry name" value="Pkinase"/>
    <property type="match status" value="1"/>
</dbReference>
<dbReference type="InterPro" id="IPR000719">
    <property type="entry name" value="Prot_kinase_dom"/>
</dbReference>
<dbReference type="InterPro" id="IPR016186">
    <property type="entry name" value="C-type_lectin-like/link_sf"/>
</dbReference>
<evidence type="ECO:0000256" key="3">
    <source>
        <dbReference type="SAM" id="MobiDB-lite"/>
    </source>
</evidence>
<dbReference type="PROSITE" id="PS50011">
    <property type="entry name" value="PROTEIN_KINASE_DOM"/>
    <property type="match status" value="1"/>
</dbReference>
<evidence type="ECO:0000256" key="1">
    <source>
        <dbReference type="ARBA" id="ARBA00023157"/>
    </source>
</evidence>
<dbReference type="WBParaSite" id="scaffold5566_cov237.g9718">
    <property type="protein sequence ID" value="scaffold5566_cov237.g9718"/>
    <property type="gene ID" value="scaffold5566_cov237.g9718"/>
</dbReference>
<accession>A0A915MU66</accession>
<dbReference type="SMART" id="SM00034">
    <property type="entry name" value="CLECT"/>
    <property type="match status" value="1"/>
</dbReference>
<feature type="transmembrane region" description="Helical" evidence="4">
    <location>
        <begin position="1140"/>
        <end position="1161"/>
    </location>
</feature>
<dbReference type="Pfam" id="PF00431">
    <property type="entry name" value="CUB"/>
    <property type="match status" value="1"/>
</dbReference>
<organism evidence="9 10">
    <name type="scientific">Meloidogyne javanica</name>
    <name type="common">Root-knot nematode worm</name>
    <dbReference type="NCBI Taxonomy" id="6303"/>
    <lineage>
        <taxon>Eukaryota</taxon>
        <taxon>Metazoa</taxon>
        <taxon>Ecdysozoa</taxon>
        <taxon>Nematoda</taxon>
        <taxon>Chromadorea</taxon>
        <taxon>Rhabditida</taxon>
        <taxon>Tylenchina</taxon>
        <taxon>Tylenchomorpha</taxon>
        <taxon>Tylenchoidea</taxon>
        <taxon>Meloidogynidae</taxon>
        <taxon>Meloidogyninae</taxon>
        <taxon>Meloidogyne</taxon>
        <taxon>Meloidogyne incognita group</taxon>
    </lineage>
</organism>
<dbReference type="InterPro" id="IPR008271">
    <property type="entry name" value="Ser/Thr_kinase_AS"/>
</dbReference>
<dbReference type="CDD" id="cd00041">
    <property type="entry name" value="CUB"/>
    <property type="match status" value="1"/>
</dbReference>
<dbReference type="Proteomes" id="UP000887561">
    <property type="component" value="Unplaced"/>
</dbReference>
<evidence type="ECO:0000259" key="5">
    <source>
        <dbReference type="PROSITE" id="PS01180"/>
    </source>
</evidence>
<evidence type="ECO:0000313" key="10">
    <source>
        <dbReference type="WBParaSite" id="scaffold5566_cov237.g9718"/>
    </source>
</evidence>
<proteinExistence type="predicted"/>
<feature type="compositionally biased region" description="Polar residues" evidence="3">
    <location>
        <begin position="1240"/>
        <end position="1252"/>
    </location>
</feature>
<dbReference type="InterPro" id="IPR001304">
    <property type="entry name" value="C-type_lectin-like"/>
</dbReference>
<reference evidence="10" key="1">
    <citation type="submission" date="2022-11" db="UniProtKB">
        <authorList>
            <consortium name="WormBaseParasite"/>
        </authorList>
    </citation>
    <scope>IDENTIFICATION</scope>
</reference>
<dbReference type="InterPro" id="IPR011009">
    <property type="entry name" value="Kinase-like_dom_sf"/>
</dbReference>
<feature type="domain" description="Kazal-like" evidence="8">
    <location>
        <begin position="356"/>
        <end position="409"/>
    </location>
</feature>
<feature type="compositionally biased region" description="Basic residues" evidence="3">
    <location>
        <begin position="1397"/>
        <end position="1408"/>
    </location>
</feature>
<dbReference type="InterPro" id="IPR002350">
    <property type="entry name" value="Kazal_dom"/>
</dbReference>
<dbReference type="SMART" id="SM00220">
    <property type="entry name" value="S_TKc"/>
    <property type="match status" value="1"/>
</dbReference>
<dbReference type="PANTHER" id="PTHR24347">
    <property type="entry name" value="SERINE/THREONINE-PROTEIN KINASE"/>
    <property type="match status" value="1"/>
</dbReference>
<sequence>DGDLFELLRKRRMFTETEVASCADCLCRALAYLHTEHLIVHRDVKLENLLVYYIPDNQSGQRLMIKLADFGLACQLESADQLLILLCGTPTYVAPEVLAEFGYSFKADCWSVGIILYCLLCGYPPFGVDEPDDLLFNRILRGQFHFPSPGLAKVSQENELEAEEQLAIAIAGMLMLDDDDDEQQKQYSDDFAIFSSSAIASASFSATTNPVSNPPNASISTDVTKLVRTSLTTDKRKRQRGDSIKKHQNIKIDFQQPQKLQQNNNEKEASSLAAVDKIISSNTSCIGGGNKETTQQTTPRMQRKIILPQQQQSTTSIRRKQNLRHISLDDNGVNDDNNEIGRIAVTNIANMGRVVDVSLLDCSCQRSFHPVCGTDRQTYDSLCLTLAYEGTCCPSADLCADYFDPVCDQFEKFPRANSVRRLAPPHNYFNSINNGNSNTQRITNSKRKLSSSFESFTIEKNNGIQKISPQWITGPASPVNQHQLNSPPKQMFNDQVQKHQPQQGHQQCDMCRDEGPFDQIVPEEDCPSKCSHQLKPVCDSNGITHPNLCAYKLYRCLQRKVDCERRWHDCGESPKDAYCGSDLLTYRNFCAIQKASCLDSQIEVLFKGECERCLSNPCLAKRNTAEKENNDSFYVCDQGGETKSKCEFEVLRCIYEIKFGYNITAAYQGKCCPSIESCTGGPETQPICDTNNARHSNWCSFEVAKCRSIKIHHKPLEERECSNINNTERRKENIEEREEENGQQHEADIHSSAISQQLLTPSSNTDVLQNVSVELLSVDQLICSDKYEPLCASDGRTYRNGCHLERHNASIKDKNETSPLRVLYPGECCPQLKCQDDYMPLEDVGNPQPCPDNPIRLLASRTPQYIYSPYVNLQNFKDENKLYPPDTDCQFLIEATDKFHRIHLTIIESDLEEALFTDCNDYVSVRDREGNETSIKEVARWCGQGSNSDYPAAIASASDSLLVHFHSDSIIQKRGFNISFVQFDIDTCPPDWISDGISSPYCYKQFVLPHILPWYEAQKECNFERANLATFQNEADYAFIVESYSQTHSFPWVGYSDANVEGIYESIDRNVPLWPENFPLKHENEMKDCVYLDWNKRDQIVVYEIDDCRNRRPFLYGTEVPVILPAGMIRRGFRDFTMDYTLLVVVVIFALLALVVGCVLFHKYKERNNQIINIDMNQRLVQQQQGQQPGNKDKAAAALARQKVKERERRELREQKYAETSNNNSNRGGGRGGGGGIAATTKSPFESQDSNASFPLQTFQSTFAQRMTSTTTGNVEPLDTAAALAEASATASQQMREHEATKLHPQQLSAEIVSVDSPPEDDLNSSPRIRMSPNQPSFVEEGRKISEKKIRKGWMGAGVSGGGTTDREEEEEEKDRHNMGYEPDSEEEEHEENERQKIRRASKIKMGGRKNTGENNGENIGENEELEQYTQHNHMEEELEQYSGGGEQFKQYKHKNVIESEQYINSQQFKQLESDDGVQQTVVQVELHGENGEEGGLGQFKDKRTKEERINNFDEKMMDSYAIGDHFKAAKVATSAIASAAAIAATEHPIRPPIELMRTRTTSTDKAKSPPPPKEAKESEKIGESGKSSREATREGKEETREEKETFPEKVSGKVNISSSTATNIVKTEGEGTGTRIRIKRKTFDRPPPVGPLDNVSAISLDEFWQQQK</sequence>
<feature type="compositionally biased region" description="Gly residues" evidence="3">
    <location>
        <begin position="1227"/>
        <end position="1237"/>
    </location>
</feature>
<dbReference type="Gene3D" id="2.60.120.290">
    <property type="entry name" value="Spermadhesin, CUB domain"/>
    <property type="match status" value="1"/>
</dbReference>
<keyword evidence="1" id="KW-1015">Disulfide bond</keyword>
<feature type="domain" description="Protein kinase" evidence="6">
    <location>
        <begin position="1"/>
        <end position="250"/>
    </location>
</feature>
<feature type="domain" description="CUB" evidence="5">
    <location>
        <begin position="862"/>
        <end position="983"/>
    </location>
</feature>
<dbReference type="Pfam" id="PF00059">
    <property type="entry name" value="Lectin_C"/>
    <property type="match status" value="1"/>
</dbReference>
<dbReference type="InterPro" id="IPR035914">
    <property type="entry name" value="Sperma_CUB_dom_sf"/>
</dbReference>
<evidence type="ECO:0000259" key="7">
    <source>
        <dbReference type="PROSITE" id="PS50041"/>
    </source>
</evidence>
<keyword evidence="9" id="KW-1185">Reference proteome</keyword>
<dbReference type="SMART" id="SM00280">
    <property type="entry name" value="KAZAL"/>
    <property type="match status" value="6"/>
</dbReference>
<feature type="compositionally biased region" description="Polar residues" evidence="3">
    <location>
        <begin position="1615"/>
        <end position="1626"/>
    </location>
</feature>
<feature type="region of interest" description="Disordered" evidence="3">
    <location>
        <begin position="1205"/>
        <end position="1252"/>
    </location>
</feature>
<dbReference type="Gene3D" id="3.30.60.30">
    <property type="match status" value="4"/>
</dbReference>
<dbReference type="SUPFAM" id="SSF56112">
    <property type="entry name" value="Protein kinase-like (PK-like)"/>
    <property type="match status" value="1"/>
</dbReference>
<feature type="domain" description="Kazal-like" evidence="8">
    <location>
        <begin position="520"/>
        <end position="572"/>
    </location>
</feature>
<dbReference type="CDD" id="cd00104">
    <property type="entry name" value="KAZAL_FS"/>
    <property type="match status" value="4"/>
</dbReference>
<feature type="compositionally biased region" description="Basic and acidic residues" evidence="3">
    <location>
        <begin position="1563"/>
        <end position="1612"/>
    </location>
</feature>
<dbReference type="SUPFAM" id="SSF56436">
    <property type="entry name" value="C-type lectin-like"/>
    <property type="match status" value="1"/>
</dbReference>
<keyword evidence="4" id="KW-0812">Transmembrane</keyword>
<dbReference type="GO" id="GO:0005524">
    <property type="term" value="F:ATP binding"/>
    <property type="evidence" value="ECO:0007669"/>
    <property type="project" value="InterPro"/>
</dbReference>
<dbReference type="SMART" id="SM00042">
    <property type="entry name" value="CUB"/>
    <property type="match status" value="1"/>
</dbReference>
<evidence type="ECO:0000259" key="6">
    <source>
        <dbReference type="PROSITE" id="PS50011"/>
    </source>
</evidence>
<dbReference type="Gene3D" id="3.10.100.10">
    <property type="entry name" value="Mannose-Binding Protein A, subunit A"/>
    <property type="match status" value="1"/>
</dbReference>
<feature type="domain" description="Kazal-like" evidence="8">
    <location>
        <begin position="783"/>
        <end position="828"/>
    </location>
</feature>
<dbReference type="Gene3D" id="1.10.510.10">
    <property type="entry name" value="Transferase(Phosphotransferase) domain 1"/>
    <property type="match status" value="1"/>
</dbReference>
<dbReference type="PROSITE" id="PS50041">
    <property type="entry name" value="C_TYPE_LECTIN_2"/>
    <property type="match status" value="1"/>
</dbReference>
<protein>
    <submittedName>
        <fullName evidence="10">Uncharacterized protein</fullName>
    </submittedName>
</protein>
<feature type="compositionally biased region" description="Polar residues" evidence="3">
    <location>
        <begin position="1324"/>
        <end position="1337"/>
    </location>
</feature>
<keyword evidence="4" id="KW-1133">Transmembrane helix</keyword>
<name>A0A915MU66_MELJA</name>
<feature type="domain" description="C-type lectin" evidence="7">
    <location>
        <begin position="998"/>
        <end position="1095"/>
    </location>
</feature>
<evidence type="ECO:0000259" key="8">
    <source>
        <dbReference type="PROSITE" id="PS51465"/>
    </source>
</evidence>
<evidence type="ECO:0000256" key="4">
    <source>
        <dbReference type="SAM" id="Phobius"/>
    </source>
</evidence>
<feature type="region of interest" description="Disordered" evidence="3">
    <location>
        <begin position="729"/>
        <end position="748"/>
    </location>
</feature>
<dbReference type="InterPro" id="IPR036058">
    <property type="entry name" value="Kazal_dom_sf"/>
</dbReference>
<dbReference type="PROSITE" id="PS00108">
    <property type="entry name" value="PROTEIN_KINASE_ST"/>
    <property type="match status" value="1"/>
</dbReference>
<dbReference type="SUPFAM" id="SSF49854">
    <property type="entry name" value="Spermadhesin, CUB domain"/>
    <property type="match status" value="1"/>
</dbReference>
<feature type="region of interest" description="Disordered" evidence="3">
    <location>
        <begin position="1544"/>
        <end position="1655"/>
    </location>
</feature>
<feature type="compositionally biased region" description="Gly residues" evidence="3">
    <location>
        <begin position="1355"/>
        <end position="1364"/>
    </location>
</feature>
<evidence type="ECO:0000256" key="2">
    <source>
        <dbReference type="PROSITE-ProRule" id="PRU00059"/>
    </source>
</evidence>
<dbReference type="InterPro" id="IPR000859">
    <property type="entry name" value="CUB_dom"/>
</dbReference>
<dbReference type="PROSITE" id="PS51465">
    <property type="entry name" value="KAZAL_2"/>
    <property type="match status" value="3"/>
</dbReference>
<evidence type="ECO:0000313" key="9">
    <source>
        <dbReference type="Proteomes" id="UP000887561"/>
    </source>
</evidence>